<evidence type="ECO:0000313" key="4">
    <source>
        <dbReference type="Proteomes" id="UP000660554"/>
    </source>
</evidence>
<dbReference type="Proteomes" id="UP000660554">
    <property type="component" value="Unassembled WGS sequence"/>
</dbReference>
<evidence type="ECO:0000259" key="2">
    <source>
        <dbReference type="PROSITE" id="PS50304"/>
    </source>
</evidence>
<feature type="domain" description="Tudor" evidence="2">
    <location>
        <begin position="128"/>
        <end position="165"/>
    </location>
</feature>
<name>A0ABQ3NTE4_STRVG</name>
<evidence type="ECO:0000313" key="3">
    <source>
        <dbReference type="EMBL" id="GHI16053.1"/>
    </source>
</evidence>
<gene>
    <name evidence="3" type="ORF">Scinn_55160</name>
</gene>
<feature type="signal peptide" evidence="1">
    <location>
        <begin position="1"/>
        <end position="19"/>
    </location>
</feature>
<sequence>MLVCGLALVGGLVSGCSGAAQSGGPAAERSTGQLSQWVDGATVESVARTLGVQLPQAATEAKAGHLQGLQDDGLILAFVLPTADVDAFVDRLKPERPLGLREQPLTHSTNPTTPFSHLGLPEPDLLAQVREGQVCAPCEEDLNWLRIAVARVDDRTSRVYLRGVD</sequence>
<reference evidence="4" key="1">
    <citation type="submission" date="2020-09" db="EMBL/GenBank/DDBJ databases">
        <title>Whole genome shotgun sequence of Streptomyces cinnamonensis NBRC 15873.</title>
        <authorList>
            <person name="Komaki H."/>
            <person name="Tamura T."/>
        </authorList>
    </citation>
    <scope>NUCLEOTIDE SEQUENCE [LARGE SCALE GENOMIC DNA]</scope>
    <source>
        <strain evidence="4">NBRC 15873</strain>
    </source>
</reference>
<feature type="chain" id="PRO_5046219872" description="Tudor domain-containing protein" evidence="1">
    <location>
        <begin position="20"/>
        <end position="165"/>
    </location>
</feature>
<organism evidence="3 4">
    <name type="scientific">Streptomyces virginiae</name>
    <name type="common">Streptomyces cinnamonensis</name>
    <dbReference type="NCBI Taxonomy" id="1961"/>
    <lineage>
        <taxon>Bacteria</taxon>
        <taxon>Bacillati</taxon>
        <taxon>Actinomycetota</taxon>
        <taxon>Actinomycetes</taxon>
        <taxon>Kitasatosporales</taxon>
        <taxon>Streptomycetaceae</taxon>
        <taxon>Streptomyces</taxon>
    </lineage>
</organism>
<accession>A0ABQ3NTE4</accession>
<proteinExistence type="predicted"/>
<keyword evidence="4" id="KW-1185">Reference proteome</keyword>
<dbReference type="EMBL" id="BNDV01000012">
    <property type="protein sequence ID" value="GHI16053.1"/>
    <property type="molecule type" value="Genomic_DNA"/>
</dbReference>
<evidence type="ECO:0000256" key="1">
    <source>
        <dbReference type="SAM" id="SignalP"/>
    </source>
</evidence>
<protein>
    <recommendedName>
        <fullName evidence="2">Tudor domain-containing protein</fullName>
    </recommendedName>
</protein>
<dbReference type="PROSITE" id="PS50304">
    <property type="entry name" value="TUDOR"/>
    <property type="match status" value="1"/>
</dbReference>
<dbReference type="InterPro" id="IPR002999">
    <property type="entry name" value="Tudor"/>
</dbReference>
<keyword evidence="1" id="KW-0732">Signal</keyword>
<comment type="caution">
    <text evidence="3">The sequence shown here is derived from an EMBL/GenBank/DDBJ whole genome shotgun (WGS) entry which is preliminary data.</text>
</comment>